<keyword evidence="6 7" id="KW-0472">Membrane</keyword>
<keyword evidence="2" id="KW-0813">Transport</keyword>
<dbReference type="PROSITE" id="PS00216">
    <property type="entry name" value="SUGAR_TRANSPORT_1"/>
    <property type="match status" value="1"/>
</dbReference>
<dbReference type="Gene3D" id="1.20.1250.20">
    <property type="entry name" value="MFS general substrate transporter like domains"/>
    <property type="match status" value="2"/>
</dbReference>
<dbReference type="InterPro" id="IPR036259">
    <property type="entry name" value="MFS_trans_sf"/>
</dbReference>
<dbReference type="InterPro" id="IPR050189">
    <property type="entry name" value="MFS_Efflux_Transporters"/>
</dbReference>
<feature type="transmembrane region" description="Helical" evidence="7">
    <location>
        <begin position="151"/>
        <end position="169"/>
    </location>
</feature>
<evidence type="ECO:0000313" key="9">
    <source>
        <dbReference type="EMBL" id="NMP22236.1"/>
    </source>
</evidence>
<evidence type="ECO:0000259" key="8">
    <source>
        <dbReference type="PROSITE" id="PS50850"/>
    </source>
</evidence>
<evidence type="ECO:0000256" key="2">
    <source>
        <dbReference type="ARBA" id="ARBA00022448"/>
    </source>
</evidence>
<sequence length="405" mass="43003">METPAHGQPKETVRSAARQSSGRFILILIVAAIPAFLEGFDNNLFTYGAPYIVHNVHGTAALLGSVATGYALGIAVFSMLGGYLFDRTPVKYTVMASIVLFAGFTVLTGYVTSPVGLWISRLGVGLGVGVFQPAGAALLGDIFWETRGRALSVFSVLFGLGLFVGPYLINPFLPHYQTPFVLSGVAALISLVLFQIFIPRTYKVLERQQLKLSGMFNRNVIILSIAIFLFGITLFGFLGYYSDYLITILHLPGGTSAGIYSMGGLGGLICAFPIGYVADKIGRKRGVSLASLLIVIGSIGMFLVSRDVPLLYVLTFLFGAGWGIFVGLSVGLAQDSTDDAIAGSVTGWIYLVFNIGALFGGPIFAALIPVGFVTAGLITLGLTSLLSLVLTLFTRPVVQSNIVIE</sequence>
<feature type="transmembrane region" description="Helical" evidence="7">
    <location>
        <begin position="345"/>
        <end position="366"/>
    </location>
</feature>
<feature type="transmembrane region" description="Helical" evidence="7">
    <location>
        <begin position="60"/>
        <end position="85"/>
    </location>
</feature>
<evidence type="ECO:0000313" key="10">
    <source>
        <dbReference type="Proteomes" id="UP000533476"/>
    </source>
</evidence>
<dbReference type="Pfam" id="PF07690">
    <property type="entry name" value="MFS_1"/>
    <property type="match status" value="1"/>
</dbReference>
<evidence type="ECO:0000256" key="3">
    <source>
        <dbReference type="ARBA" id="ARBA00022475"/>
    </source>
</evidence>
<protein>
    <submittedName>
        <fullName evidence="9">MFS transporter</fullName>
    </submittedName>
</protein>
<comment type="subcellular location">
    <subcellularLocation>
        <location evidence="1">Cell membrane</location>
        <topology evidence="1">Multi-pass membrane protein</topology>
    </subcellularLocation>
</comment>
<proteinExistence type="predicted"/>
<dbReference type="SUPFAM" id="SSF103473">
    <property type="entry name" value="MFS general substrate transporter"/>
    <property type="match status" value="1"/>
</dbReference>
<gene>
    <name evidence="9" type="ORF">HIJ39_07705</name>
</gene>
<dbReference type="InterPro" id="IPR005829">
    <property type="entry name" value="Sugar_transporter_CS"/>
</dbReference>
<dbReference type="GO" id="GO:0005886">
    <property type="term" value="C:plasma membrane"/>
    <property type="evidence" value="ECO:0007669"/>
    <property type="project" value="UniProtKB-SubCell"/>
</dbReference>
<name>A0A7Y0L2R7_9FIRM</name>
<keyword evidence="4 7" id="KW-0812">Transmembrane</keyword>
<evidence type="ECO:0000256" key="1">
    <source>
        <dbReference type="ARBA" id="ARBA00004651"/>
    </source>
</evidence>
<dbReference type="Proteomes" id="UP000533476">
    <property type="component" value="Unassembled WGS sequence"/>
</dbReference>
<feature type="transmembrane region" description="Helical" evidence="7">
    <location>
        <begin position="181"/>
        <end position="199"/>
    </location>
</feature>
<evidence type="ECO:0000256" key="7">
    <source>
        <dbReference type="SAM" id="Phobius"/>
    </source>
</evidence>
<dbReference type="PANTHER" id="PTHR43124">
    <property type="entry name" value="PURINE EFFLUX PUMP PBUE"/>
    <property type="match status" value="1"/>
</dbReference>
<dbReference type="GO" id="GO:0022857">
    <property type="term" value="F:transmembrane transporter activity"/>
    <property type="evidence" value="ECO:0007669"/>
    <property type="project" value="InterPro"/>
</dbReference>
<evidence type="ECO:0000256" key="6">
    <source>
        <dbReference type="ARBA" id="ARBA00023136"/>
    </source>
</evidence>
<feature type="transmembrane region" description="Helical" evidence="7">
    <location>
        <begin position="220"/>
        <end position="241"/>
    </location>
</feature>
<dbReference type="InterPro" id="IPR011701">
    <property type="entry name" value="MFS"/>
</dbReference>
<keyword evidence="5 7" id="KW-1133">Transmembrane helix</keyword>
<evidence type="ECO:0000256" key="4">
    <source>
        <dbReference type="ARBA" id="ARBA00022692"/>
    </source>
</evidence>
<dbReference type="PANTHER" id="PTHR43124:SF3">
    <property type="entry name" value="CHLORAMPHENICOL EFFLUX PUMP RV0191"/>
    <property type="match status" value="1"/>
</dbReference>
<comment type="caution">
    <text evidence="9">The sequence shown here is derived from an EMBL/GenBank/DDBJ whole genome shotgun (WGS) entry which is preliminary data.</text>
</comment>
<dbReference type="PROSITE" id="PS50850">
    <property type="entry name" value="MFS"/>
    <property type="match status" value="1"/>
</dbReference>
<feature type="transmembrane region" description="Helical" evidence="7">
    <location>
        <begin position="21"/>
        <end position="40"/>
    </location>
</feature>
<keyword evidence="3" id="KW-1003">Cell membrane</keyword>
<organism evidence="9 10">
    <name type="scientific">Sulfobacillus harzensis</name>
    <dbReference type="NCBI Taxonomy" id="2729629"/>
    <lineage>
        <taxon>Bacteria</taxon>
        <taxon>Bacillati</taxon>
        <taxon>Bacillota</taxon>
        <taxon>Clostridia</taxon>
        <taxon>Eubacteriales</taxon>
        <taxon>Clostridiales Family XVII. Incertae Sedis</taxon>
        <taxon>Sulfobacillus</taxon>
    </lineage>
</organism>
<feature type="transmembrane region" description="Helical" evidence="7">
    <location>
        <begin position="286"/>
        <end position="304"/>
    </location>
</feature>
<feature type="domain" description="Major facilitator superfamily (MFS) profile" evidence="8">
    <location>
        <begin position="27"/>
        <end position="399"/>
    </location>
</feature>
<reference evidence="9 10" key="1">
    <citation type="submission" date="2020-04" db="EMBL/GenBank/DDBJ databases">
        <authorList>
            <person name="Zhang R."/>
            <person name="Schippers A."/>
        </authorList>
    </citation>
    <scope>NUCLEOTIDE SEQUENCE [LARGE SCALE GENOMIC DNA]</scope>
    <source>
        <strain evidence="9 10">DSM 109850</strain>
    </source>
</reference>
<dbReference type="EMBL" id="JABBVZ010000019">
    <property type="protein sequence ID" value="NMP22236.1"/>
    <property type="molecule type" value="Genomic_DNA"/>
</dbReference>
<feature type="transmembrane region" description="Helical" evidence="7">
    <location>
        <begin position="118"/>
        <end position="139"/>
    </location>
</feature>
<dbReference type="InterPro" id="IPR020846">
    <property type="entry name" value="MFS_dom"/>
</dbReference>
<feature type="transmembrane region" description="Helical" evidence="7">
    <location>
        <begin position="310"/>
        <end position="333"/>
    </location>
</feature>
<feature type="transmembrane region" description="Helical" evidence="7">
    <location>
        <begin position="253"/>
        <end position="274"/>
    </location>
</feature>
<accession>A0A7Y0L2R7</accession>
<dbReference type="AlphaFoldDB" id="A0A7Y0L2R7"/>
<feature type="transmembrane region" description="Helical" evidence="7">
    <location>
        <begin position="372"/>
        <end position="393"/>
    </location>
</feature>
<evidence type="ECO:0000256" key="5">
    <source>
        <dbReference type="ARBA" id="ARBA00022989"/>
    </source>
</evidence>
<feature type="transmembrane region" description="Helical" evidence="7">
    <location>
        <begin position="92"/>
        <end position="112"/>
    </location>
</feature>
<keyword evidence="10" id="KW-1185">Reference proteome</keyword>